<dbReference type="PANTHER" id="PTHR47208">
    <property type="entry name" value="OS02G0174800 PROTEIN"/>
    <property type="match status" value="1"/>
</dbReference>
<evidence type="ECO:0000256" key="2">
    <source>
        <dbReference type="ARBA" id="ARBA00022723"/>
    </source>
</evidence>
<dbReference type="PANTHER" id="PTHR47208:SF16">
    <property type="entry name" value="ZF-FLZ DOMAIN-CONTAINING PROTEIN"/>
    <property type="match status" value="1"/>
</dbReference>
<evidence type="ECO:0000313" key="7">
    <source>
        <dbReference type="EMBL" id="PWA64959.1"/>
    </source>
</evidence>
<keyword evidence="3" id="KW-0863">Zinc-finger</keyword>
<evidence type="ECO:0000256" key="4">
    <source>
        <dbReference type="PROSITE-ProRule" id="PRU01131"/>
    </source>
</evidence>
<protein>
    <recommendedName>
        <fullName evidence="6">FLZ-type domain-containing protein</fullName>
    </recommendedName>
</protein>
<reference evidence="7 8" key="1">
    <citation type="journal article" date="2018" name="Mol. Plant">
        <title>The genome of Artemisia annua provides insight into the evolution of Asteraceae family and artemisinin biosynthesis.</title>
        <authorList>
            <person name="Shen Q."/>
            <person name="Zhang L."/>
            <person name="Liao Z."/>
            <person name="Wang S."/>
            <person name="Yan T."/>
            <person name="Shi P."/>
            <person name="Liu M."/>
            <person name="Fu X."/>
            <person name="Pan Q."/>
            <person name="Wang Y."/>
            <person name="Lv Z."/>
            <person name="Lu X."/>
            <person name="Zhang F."/>
            <person name="Jiang W."/>
            <person name="Ma Y."/>
            <person name="Chen M."/>
            <person name="Hao X."/>
            <person name="Li L."/>
            <person name="Tang Y."/>
            <person name="Lv G."/>
            <person name="Zhou Y."/>
            <person name="Sun X."/>
            <person name="Brodelius P.E."/>
            <person name="Rose J.K.C."/>
            <person name="Tang K."/>
        </authorList>
    </citation>
    <scope>NUCLEOTIDE SEQUENCE [LARGE SCALE GENOMIC DNA]</scope>
    <source>
        <strain evidence="8">cv. Huhao1</strain>
        <tissue evidence="7">Leaf</tissue>
    </source>
</reference>
<organism evidence="7 8">
    <name type="scientific">Artemisia annua</name>
    <name type="common">Sweet wormwood</name>
    <dbReference type="NCBI Taxonomy" id="35608"/>
    <lineage>
        <taxon>Eukaryota</taxon>
        <taxon>Viridiplantae</taxon>
        <taxon>Streptophyta</taxon>
        <taxon>Embryophyta</taxon>
        <taxon>Tracheophyta</taxon>
        <taxon>Spermatophyta</taxon>
        <taxon>Magnoliopsida</taxon>
        <taxon>eudicotyledons</taxon>
        <taxon>Gunneridae</taxon>
        <taxon>Pentapetalae</taxon>
        <taxon>asterids</taxon>
        <taxon>campanulids</taxon>
        <taxon>Asterales</taxon>
        <taxon>Asteraceae</taxon>
        <taxon>Asteroideae</taxon>
        <taxon>Anthemideae</taxon>
        <taxon>Artemisiinae</taxon>
        <taxon>Artemisia</taxon>
    </lineage>
</organism>
<dbReference type="PROSITE" id="PS51795">
    <property type="entry name" value="ZF_FLZ"/>
    <property type="match status" value="1"/>
</dbReference>
<evidence type="ECO:0000256" key="3">
    <source>
        <dbReference type="ARBA" id="ARBA00022771"/>
    </source>
</evidence>
<dbReference type="EMBL" id="PKPP01004317">
    <property type="protein sequence ID" value="PWA64959.1"/>
    <property type="molecule type" value="Genomic_DNA"/>
</dbReference>
<proteinExistence type="inferred from homology"/>
<evidence type="ECO:0000256" key="5">
    <source>
        <dbReference type="SAM" id="MobiDB-lite"/>
    </source>
</evidence>
<comment type="caution">
    <text evidence="7">The sequence shown here is derived from an EMBL/GenBank/DDBJ whole genome shotgun (WGS) entry which is preliminary data.</text>
</comment>
<dbReference type="STRING" id="35608.A0A2U1MUM9"/>
<gene>
    <name evidence="7" type="ORF">CTI12_AA339150</name>
</gene>
<dbReference type="InterPro" id="IPR007650">
    <property type="entry name" value="Zf-FLZ_dom"/>
</dbReference>
<dbReference type="AlphaFoldDB" id="A0A2U1MUM9"/>
<feature type="zinc finger region" description="FLZ-type" evidence="4">
    <location>
        <begin position="144"/>
        <end position="187"/>
    </location>
</feature>
<accession>A0A2U1MUM9</accession>
<dbReference type="Pfam" id="PF04570">
    <property type="entry name" value="zf-FLZ"/>
    <property type="match status" value="1"/>
</dbReference>
<dbReference type="OrthoDB" id="1932717at2759"/>
<dbReference type="Proteomes" id="UP000245207">
    <property type="component" value="Unassembled WGS sequence"/>
</dbReference>
<evidence type="ECO:0000259" key="6">
    <source>
        <dbReference type="PROSITE" id="PS51795"/>
    </source>
</evidence>
<comment type="similarity">
    <text evidence="1">Belongs to the FLZ family.</text>
</comment>
<dbReference type="InterPro" id="IPR044604">
    <property type="entry name" value="FLZ12/13/14"/>
</dbReference>
<evidence type="ECO:0000256" key="1">
    <source>
        <dbReference type="ARBA" id="ARBA00009374"/>
    </source>
</evidence>
<keyword evidence="3" id="KW-0862">Zinc</keyword>
<sequence length="210" mass="23747">MSYKERRPVIAELITPGLKSRVLEANFSPKTPLEFQVLSPRGMINPDMGGIGLGIVAALEHIPTKKSDPIPVSQSRSDGDWNTDDQVDSFEEEYTIVTFNKPNRSFTRVYHSEKAKETREQGCIFMISPSRFCDDDMKVCQDSSFLSSCHLCSKRLHGKDIYMYRGDKAFCSPECRSRQISMDEKPDKHCSSQASSSRSSRPMSSEIFVI</sequence>
<feature type="domain" description="FLZ-type" evidence="6">
    <location>
        <begin position="144"/>
        <end position="187"/>
    </location>
</feature>
<dbReference type="GO" id="GO:0008270">
    <property type="term" value="F:zinc ion binding"/>
    <property type="evidence" value="ECO:0007669"/>
    <property type="project" value="UniProtKB-KW"/>
</dbReference>
<feature type="region of interest" description="Disordered" evidence="5">
    <location>
        <begin position="182"/>
        <end position="210"/>
    </location>
</feature>
<evidence type="ECO:0000313" key="8">
    <source>
        <dbReference type="Proteomes" id="UP000245207"/>
    </source>
</evidence>
<keyword evidence="8" id="KW-1185">Reference proteome</keyword>
<feature type="compositionally biased region" description="Low complexity" evidence="5">
    <location>
        <begin position="191"/>
        <end position="210"/>
    </location>
</feature>
<name>A0A2U1MUM9_ARTAN</name>
<keyword evidence="2" id="KW-0479">Metal-binding</keyword>